<dbReference type="OrthoDB" id="9795405at2"/>
<dbReference type="AlphaFoldDB" id="A0A1I6CQ41"/>
<dbReference type="STRING" id="871652.SAMN04515673_101186"/>
<keyword evidence="2" id="KW-1185">Reference proteome</keyword>
<dbReference type="InterPro" id="IPR015946">
    <property type="entry name" value="KH_dom-like_a/b"/>
</dbReference>
<dbReference type="PANTHER" id="PTHR42830:SF2">
    <property type="entry name" value="OSMC_OHR FAMILY PROTEIN"/>
    <property type="match status" value="1"/>
</dbReference>
<evidence type="ECO:0000313" key="2">
    <source>
        <dbReference type="Proteomes" id="UP000199302"/>
    </source>
</evidence>
<name>A0A1I6CQ41_9RHOB</name>
<dbReference type="InterPro" id="IPR052707">
    <property type="entry name" value="OsmC_Ohr_Peroxiredoxin"/>
</dbReference>
<organism evidence="1 2">
    <name type="scientific">Poseidonocella sedimentorum</name>
    <dbReference type="NCBI Taxonomy" id="871652"/>
    <lineage>
        <taxon>Bacteria</taxon>
        <taxon>Pseudomonadati</taxon>
        <taxon>Pseudomonadota</taxon>
        <taxon>Alphaproteobacteria</taxon>
        <taxon>Rhodobacterales</taxon>
        <taxon>Roseobacteraceae</taxon>
        <taxon>Poseidonocella</taxon>
    </lineage>
</organism>
<evidence type="ECO:0000313" key="1">
    <source>
        <dbReference type="EMBL" id="SFQ95316.1"/>
    </source>
</evidence>
<dbReference type="InterPro" id="IPR036102">
    <property type="entry name" value="OsmC/Ohrsf"/>
</dbReference>
<sequence>MSRFAPQIRWTGNRGEGTARYHGYDRSWEVATPGKPVIACSNDPMLGGDPGLHNPEDMLLAALSACHMLWYLHLAAEAGVVVLRYEDAPEAEFESDASGAGRFTAVTLRPRIGVAPGSDLALADTLHARIGAVCFIARSVAFPVHHAARYVVVDG</sequence>
<dbReference type="Proteomes" id="UP000199302">
    <property type="component" value="Unassembled WGS sequence"/>
</dbReference>
<dbReference type="RefSeq" id="WP_092075687.1">
    <property type="nucleotide sequence ID" value="NZ_FOYI01000001.1"/>
</dbReference>
<dbReference type="SUPFAM" id="SSF82784">
    <property type="entry name" value="OsmC-like"/>
    <property type="match status" value="1"/>
</dbReference>
<gene>
    <name evidence="1" type="ORF">SAMN04515673_101186</name>
</gene>
<dbReference type="EMBL" id="FOYI01000001">
    <property type="protein sequence ID" value="SFQ95316.1"/>
    <property type="molecule type" value="Genomic_DNA"/>
</dbReference>
<reference evidence="1 2" key="1">
    <citation type="submission" date="2016-10" db="EMBL/GenBank/DDBJ databases">
        <authorList>
            <person name="de Groot N.N."/>
        </authorList>
    </citation>
    <scope>NUCLEOTIDE SEQUENCE [LARGE SCALE GENOMIC DNA]</scope>
    <source>
        <strain evidence="2">KMM 9023,NRIC 0796,JCM 17311,KCTC 23692</strain>
    </source>
</reference>
<proteinExistence type="predicted"/>
<dbReference type="Pfam" id="PF02566">
    <property type="entry name" value="OsmC"/>
    <property type="match status" value="1"/>
</dbReference>
<dbReference type="PANTHER" id="PTHR42830">
    <property type="entry name" value="OSMOTICALLY INDUCIBLE FAMILY PROTEIN"/>
    <property type="match status" value="1"/>
</dbReference>
<dbReference type="Gene3D" id="3.30.300.20">
    <property type="match status" value="1"/>
</dbReference>
<protein>
    <submittedName>
        <fullName evidence="1">Organic hydroperoxide reductase OsmC/OhrA</fullName>
    </submittedName>
</protein>
<accession>A0A1I6CQ41</accession>
<dbReference type="InterPro" id="IPR003718">
    <property type="entry name" value="OsmC/Ohr_fam"/>
</dbReference>